<protein>
    <submittedName>
        <fullName evidence="2">Uncharacterized protein</fullName>
    </submittedName>
</protein>
<evidence type="ECO:0000313" key="3">
    <source>
        <dbReference type="Proteomes" id="UP000654075"/>
    </source>
</evidence>
<gene>
    <name evidence="2" type="ORF">PGLA1383_LOCUS15258</name>
</gene>
<dbReference type="Proteomes" id="UP000654075">
    <property type="component" value="Unassembled WGS sequence"/>
</dbReference>
<keyword evidence="3" id="KW-1185">Reference proteome</keyword>
<proteinExistence type="predicted"/>
<feature type="region of interest" description="Disordered" evidence="1">
    <location>
        <begin position="18"/>
        <end position="62"/>
    </location>
</feature>
<organism evidence="2 3">
    <name type="scientific">Polarella glacialis</name>
    <name type="common">Dinoflagellate</name>
    <dbReference type="NCBI Taxonomy" id="89957"/>
    <lineage>
        <taxon>Eukaryota</taxon>
        <taxon>Sar</taxon>
        <taxon>Alveolata</taxon>
        <taxon>Dinophyceae</taxon>
        <taxon>Suessiales</taxon>
        <taxon>Suessiaceae</taxon>
        <taxon>Polarella</taxon>
    </lineage>
</organism>
<feature type="non-terminal residue" evidence="2">
    <location>
        <position position="352"/>
    </location>
</feature>
<accession>A0A813ECH5</accession>
<sequence>MKCVMPSLEVSRCLAPHQPKPDIIRPRPSGVRSRVAPSRRHVNVCTSDQRGAQAATSKTSESHGEPLFQYDLAFGFVSDLLHCAVEEDAADRTQEVSVDHETDEEDAEVMQSAVVAVQPAKDLARASFQLRPSVGTWFMPRAFVADEEQPVAAAKPEVVAGESVEEQVASSFRLRPSVGTWFMPRSFAVDEEQPVTIAKPEVIACERVEEEVATSFRLRPSVGTWFMPRSFAAAEENPVSTLRPQVATVGIAQEDFLCDSTIEDSELWSRWQLWLQVTAPAPSAPTMEDSELDCRWQCWLQLAELLPAIEEQVPAVAMEDSELDSRWQLWLLSAEQLPPTSPQAVESSMEDS</sequence>
<evidence type="ECO:0000313" key="2">
    <source>
        <dbReference type="EMBL" id="CAE8596798.1"/>
    </source>
</evidence>
<dbReference type="AlphaFoldDB" id="A0A813ECH5"/>
<name>A0A813ECH5_POLGL</name>
<reference evidence="2" key="1">
    <citation type="submission" date="2021-02" db="EMBL/GenBank/DDBJ databases">
        <authorList>
            <person name="Dougan E. K."/>
            <person name="Rhodes N."/>
            <person name="Thang M."/>
            <person name="Chan C."/>
        </authorList>
    </citation>
    <scope>NUCLEOTIDE SEQUENCE</scope>
</reference>
<feature type="compositionally biased region" description="Polar residues" evidence="1">
    <location>
        <begin position="44"/>
        <end position="59"/>
    </location>
</feature>
<evidence type="ECO:0000256" key="1">
    <source>
        <dbReference type="SAM" id="MobiDB-lite"/>
    </source>
</evidence>
<comment type="caution">
    <text evidence="2">The sequence shown here is derived from an EMBL/GenBank/DDBJ whole genome shotgun (WGS) entry which is preliminary data.</text>
</comment>
<dbReference type="EMBL" id="CAJNNV010008928">
    <property type="protein sequence ID" value="CAE8596798.1"/>
    <property type="molecule type" value="Genomic_DNA"/>
</dbReference>